<name>A0A8X6GRE0_TRICU</name>
<gene>
    <name evidence="2" type="primary">AVEN_32667_1</name>
    <name evidence="2" type="ORF">TNCT_590361</name>
</gene>
<keyword evidence="1" id="KW-0472">Membrane</keyword>
<accession>A0A8X6GRE0</accession>
<feature type="transmembrane region" description="Helical" evidence="1">
    <location>
        <begin position="123"/>
        <end position="144"/>
    </location>
</feature>
<feature type="transmembrane region" description="Helical" evidence="1">
    <location>
        <begin position="52"/>
        <end position="70"/>
    </location>
</feature>
<dbReference type="Proteomes" id="UP000887116">
    <property type="component" value="Unassembled WGS sequence"/>
</dbReference>
<dbReference type="EMBL" id="BMAO01026294">
    <property type="protein sequence ID" value="GFR08264.1"/>
    <property type="molecule type" value="Genomic_DNA"/>
</dbReference>
<comment type="caution">
    <text evidence="2">The sequence shown here is derived from an EMBL/GenBank/DDBJ whole genome shotgun (WGS) entry which is preliminary data.</text>
</comment>
<evidence type="ECO:0000313" key="3">
    <source>
        <dbReference type="Proteomes" id="UP000887116"/>
    </source>
</evidence>
<evidence type="ECO:0000313" key="2">
    <source>
        <dbReference type="EMBL" id="GFR08264.1"/>
    </source>
</evidence>
<dbReference type="AlphaFoldDB" id="A0A8X6GRE0"/>
<proteinExistence type="predicted"/>
<keyword evidence="3" id="KW-1185">Reference proteome</keyword>
<keyword evidence="1" id="KW-0812">Transmembrane</keyword>
<feature type="transmembrane region" description="Helical" evidence="1">
    <location>
        <begin position="15"/>
        <end position="40"/>
    </location>
</feature>
<keyword evidence="1" id="KW-1133">Transmembrane helix</keyword>
<reference evidence="2" key="1">
    <citation type="submission" date="2020-07" db="EMBL/GenBank/DDBJ databases">
        <title>Multicomponent nature underlies the extraordinary mechanical properties of spider dragline silk.</title>
        <authorList>
            <person name="Kono N."/>
            <person name="Nakamura H."/>
            <person name="Mori M."/>
            <person name="Yoshida Y."/>
            <person name="Ohtoshi R."/>
            <person name="Malay A.D."/>
            <person name="Moran D.A.P."/>
            <person name="Tomita M."/>
            <person name="Numata K."/>
            <person name="Arakawa K."/>
        </authorList>
    </citation>
    <scope>NUCLEOTIDE SEQUENCE</scope>
</reference>
<protein>
    <submittedName>
        <fullName evidence="2">Uncharacterized protein</fullName>
    </submittedName>
</protein>
<sequence length="147" mass="16922">MSTIEDALDLTQTVFSVPTFLICTSYFGNCISVLAILVFINIDTEIKFFMRFQWVSLLIFSSTGMLAILWKAGSLPIEAEKLKRAYRRKCHQKLIFGNKFREHFETDLIDTSNFVLSACNIIYFYRSTLLAFAGTILTYTVLLMSKR</sequence>
<evidence type="ECO:0000256" key="1">
    <source>
        <dbReference type="SAM" id="Phobius"/>
    </source>
</evidence>
<organism evidence="2 3">
    <name type="scientific">Trichonephila clavata</name>
    <name type="common">Joro spider</name>
    <name type="synonym">Nephila clavata</name>
    <dbReference type="NCBI Taxonomy" id="2740835"/>
    <lineage>
        <taxon>Eukaryota</taxon>
        <taxon>Metazoa</taxon>
        <taxon>Ecdysozoa</taxon>
        <taxon>Arthropoda</taxon>
        <taxon>Chelicerata</taxon>
        <taxon>Arachnida</taxon>
        <taxon>Araneae</taxon>
        <taxon>Araneomorphae</taxon>
        <taxon>Entelegynae</taxon>
        <taxon>Araneoidea</taxon>
        <taxon>Nephilidae</taxon>
        <taxon>Trichonephila</taxon>
    </lineage>
</organism>